<comment type="caution">
    <text evidence="1">The sequence shown here is derived from an EMBL/GenBank/DDBJ whole genome shotgun (WGS) entry which is preliminary data.</text>
</comment>
<organism evidence="1 2">
    <name type="scientific">Candidatus Accumulibacter phosphatis</name>
    <dbReference type="NCBI Taxonomy" id="327160"/>
    <lineage>
        <taxon>Bacteria</taxon>
        <taxon>Pseudomonadati</taxon>
        <taxon>Pseudomonadota</taxon>
        <taxon>Betaproteobacteria</taxon>
        <taxon>Candidatus Accumulibacter</taxon>
    </lineage>
</organism>
<gene>
    <name evidence="1" type="ORF">AW09_000455</name>
</gene>
<reference evidence="1 2" key="1">
    <citation type="submission" date="2014-02" db="EMBL/GenBank/DDBJ databases">
        <title>Expanding our view of genomic diversity in Candidatus Accumulibacter clades.</title>
        <authorList>
            <person name="Skennerton C.T."/>
            <person name="Barr J.J."/>
            <person name="Slater F.R."/>
            <person name="Bond P.L."/>
            <person name="Tyson G.W."/>
        </authorList>
    </citation>
    <scope>NUCLEOTIDE SEQUENCE [LARGE SCALE GENOMIC DNA]</scope>
    <source>
        <strain evidence="2">BA-91</strain>
    </source>
</reference>
<name>A0A080LZ86_9PROT</name>
<accession>A0A080LZ86</accession>
<evidence type="ECO:0000313" key="2">
    <source>
        <dbReference type="Proteomes" id="UP000020077"/>
    </source>
</evidence>
<dbReference type="Proteomes" id="UP000020077">
    <property type="component" value="Unassembled WGS sequence"/>
</dbReference>
<proteinExistence type="predicted"/>
<dbReference type="AlphaFoldDB" id="A0A080LZ86"/>
<evidence type="ECO:0000313" key="1">
    <source>
        <dbReference type="EMBL" id="KFB74272.1"/>
    </source>
</evidence>
<dbReference type="EMBL" id="JDVG02000071">
    <property type="protein sequence ID" value="KFB74272.1"/>
    <property type="molecule type" value="Genomic_DNA"/>
</dbReference>
<sequence length="83" mass="9215">MLGWLHRVLALLQPLPADNLEAVGRPLRFGSFLRLPVCARVYAVRQQLARLVAALPGVFQTHVRVHAQGKQLLFPVNAVLQTP</sequence>
<protein>
    <submittedName>
        <fullName evidence="1">Uncharacterized protein</fullName>
    </submittedName>
</protein>